<gene>
    <name evidence="2" type="ORF">OH136_09230</name>
</gene>
<evidence type="ECO:0000313" key="2">
    <source>
        <dbReference type="EMBL" id="MCV6824737.1"/>
    </source>
</evidence>
<dbReference type="EMBL" id="JAOYFC010000002">
    <property type="protein sequence ID" value="MCV6824737.1"/>
    <property type="molecule type" value="Genomic_DNA"/>
</dbReference>
<evidence type="ECO:0000256" key="1">
    <source>
        <dbReference type="SAM" id="MobiDB-lite"/>
    </source>
</evidence>
<accession>A0AAE3IYQ1</accession>
<keyword evidence="3" id="KW-1185">Reference proteome</keyword>
<feature type="compositionally biased region" description="Acidic residues" evidence="1">
    <location>
        <begin position="124"/>
        <end position="141"/>
    </location>
</feature>
<dbReference type="Proteomes" id="UP001208041">
    <property type="component" value="Unassembled WGS sequence"/>
</dbReference>
<proteinExistence type="predicted"/>
<feature type="compositionally biased region" description="Basic and acidic residues" evidence="1">
    <location>
        <begin position="78"/>
        <end position="92"/>
    </location>
</feature>
<name>A0AAE3IYQ1_9RHOB</name>
<reference evidence="2" key="1">
    <citation type="submission" date="2022-10" db="EMBL/GenBank/DDBJ databases">
        <authorList>
            <person name="Yue Y."/>
        </authorList>
    </citation>
    <scope>NUCLEOTIDE SEQUENCE</scope>
    <source>
        <strain evidence="2">Z654</strain>
    </source>
</reference>
<organism evidence="2 3">
    <name type="scientific">Halocynthiibacter halioticoli</name>
    <dbReference type="NCBI Taxonomy" id="2986804"/>
    <lineage>
        <taxon>Bacteria</taxon>
        <taxon>Pseudomonadati</taxon>
        <taxon>Pseudomonadota</taxon>
        <taxon>Alphaproteobacteria</taxon>
        <taxon>Rhodobacterales</taxon>
        <taxon>Paracoccaceae</taxon>
        <taxon>Halocynthiibacter</taxon>
    </lineage>
</organism>
<feature type="region of interest" description="Disordered" evidence="1">
    <location>
        <begin position="78"/>
        <end position="159"/>
    </location>
</feature>
<sequence>MTAFEYKIVPAPQKGLKGKGMRTTEARFANALTYEVNKMAREGWEYLRSETLPCVERSTLGTKSNSFQSVLVFRREATEENENKLAAPERGKSLFAPFGKSVGPATAPEPAAIAKLSNDKDSSEEGSAETEADEVEVEVDSDNTASDDKKANKDDEKSA</sequence>
<feature type="compositionally biased region" description="Basic and acidic residues" evidence="1">
    <location>
        <begin position="146"/>
        <end position="159"/>
    </location>
</feature>
<comment type="caution">
    <text evidence="2">The sequence shown here is derived from an EMBL/GenBank/DDBJ whole genome shotgun (WGS) entry which is preliminary data.</text>
</comment>
<evidence type="ECO:0000313" key="3">
    <source>
        <dbReference type="Proteomes" id="UP001208041"/>
    </source>
</evidence>
<protein>
    <submittedName>
        <fullName evidence="2">DUF4177 domain-containing protein</fullName>
    </submittedName>
</protein>
<dbReference type="AlphaFoldDB" id="A0AAE3IYQ1"/>
<dbReference type="RefSeq" id="WP_263953591.1">
    <property type="nucleotide sequence ID" value="NZ_JAOYFC010000002.1"/>
</dbReference>